<accession>A0A916BDS9</accession>
<keyword evidence="2" id="KW-1185">Reference proteome</keyword>
<organism evidence="1 2">
    <name type="scientific">Candidatus Nitrotoga fabula</name>
    <dbReference type="NCBI Taxonomy" id="2182327"/>
    <lineage>
        <taxon>Bacteria</taxon>
        <taxon>Pseudomonadati</taxon>
        <taxon>Pseudomonadota</taxon>
        <taxon>Betaproteobacteria</taxon>
        <taxon>Nitrosomonadales</taxon>
        <taxon>Gallionellaceae</taxon>
        <taxon>Candidatus Nitrotoga</taxon>
    </lineage>
</organism>
<evidence type="ECO:0000313" key="2">
    <source>
        <dbReference type="Proteomes" id="UP000675882"/>
    </source>
</evidence>
<dbReference type="AlphaFoldDB" id="A0A916BDS9"/>
<gene>
    <name evidence="1" type="ORF">NTGZN8_320003</name>
</gene>
<sequence>MYREMWKTDSLEDYLGLALNFCQEAQSTDYPLPTTYLLQQKGYRQEFISSKTKNGNDKRCR</sequence>
<dbReference type="EMBL" id="CAJNBL010000026">
    <property type="protein sequence ID" value="CAE6721821.1"/>
    <property type="molecule type" value="Genomic_DNA"/>
</dbReference>
<comment type="caution">
    <text evidence="1">The sequence shown here is derived from an EMBL/GenBank/DDBJ whole genome shotgun (WGS) entry which is preliminary data.</text>
</comment>
<reference evidence="1" key="1">
    <citation type="submission" date="2021-02" db="EMBL/GenBank/DDBJ databases">
        <authorList>
            <person name="Han P."/>
        </authorList>
    </citation>
    <scope>NUCLEOTIDE SEQUENCE</scope>
    <source>
        <strain evidence="1">Candidatus Nitrotoga sp. ZN8</strain>
    </source>
</reference>
<proteinExistence type="predicted"/>
<evidence type="ECO:0000313" key="1">
    <source>
        <dbReference type="EMBL" id="CAE6721821.1"/>
    </source>
</evidence>
<dbReference type="Proteomes" id="UP000675882">
    <property type="component" value="Unassembled WGS sequence"/>
</dbReference>
<protein>
    <submittedName>
        <fullName evidence="1">Uncharacterized protein</fullName>
    </submittedName>
</protein>
<name>A0A916BDS9_9PROT</name>